<evidence type="ECO:0000259" key="2">
    <source>
        <dbReference type="Pfam" id="PF12706"/>
    </source>
</evidence>
<reference evidence="3 4" key="2">
    <citation type="journal article" date="2012" name="Open Biol.">
        <title>Characteristics of nucleosomes and linker DNA regions on the genome of the basidiomycete Mixia osmundae revealed by mono- and dinucleosome mapping.</title>
        <authorList>
            <person name="Nishida H."/>
            <person name="Kondo S."/>
            <person name="Matsumoto T."/>
            <person name="Suzuki Y."/>
            <person name="Yoshikawa H."/>
            <person name="Taylor T.D."/>
            <person name="Sugiyama J."/>
        </authorList>
    </citation>
    <scope>NUCLEOTIDE SEQUENCE [LARGE SCALE GENOMIC DNA]</scope>
    <source>
        <strain evidence="4">CBS 9802 / IAM 14324 / JCM 22182 / KY 12970</strain>
    </source>
</reference>
<feature type="region of interest" description="Disordered" evidence="1">
    <location>
        <begin position="21"/>
        <end position="48"/>
    </location>
</feature>
<dbReference type="OMA" id="LPCQYES"/>
<reference evidence="3 4" key="1">
    <citation type="journal article" date="2011" name="J. Gen. Appl. Microbiol.">
        <title>Draft genome sequencing of the enigmatic basidiomycete Mixia osmundae.</title>
        <authorList>
            <person name="Nishida H."/>
            <person name="Nagatsuka Y."/>
            <person name="Sugiyama J."/>
        </authorList>
    </citation>
    <scope>NUCLEOTIDE SEQUENCE [LARGE SCALE GENOMIC DNA]</scope>
    <source>
        <strain evidence="4">CBS 9802 / IAM 14324 / JCM 22182 / KY 12970</strain>
    </source>
</reference>
<dbReference type="GO" id="GO:0070290">
    <property type="term" value="F:N-acylphosphatidylethanolamine-specific phospholipase D activity"/>
    <property type="evidence" value="ECO:0007669"/>
    <property type="project" value="TreeGrafter"/>
</dbReference>
<organism evidence="3 4">
    <name type="scientific">Mixia osmundae (strain CBS 9802 / IAM 14324 / JCM 22182 / KY 12970)</name>
    <dbReference type="NCBI Taxonomy" id="764103"/>
    <lineage>
        <taxon>Eukaryota</taxon>
        <taxon>Fungi</taxon>
        <taxon>Dikarya</taxon>
        <taxon>Basidiomycota</taxon>
        <taxon>Pucciniomycotina</taxon>
        <taxon>Mixiomycetes</taxon>
        <taxon>Mixiales</taxon>
        <taxon>Mixiaceae</taxon>
        <taxon>Mixia</taxon>
    </lineage>
</organism>
<dbReference type="RefSeq" id="XP_014566821.1">
    <property type="nucleotide sequence ID" value="XM_014711335.1"/>
</dbReference>
<accession>G7DZ09</accession>
<dbReference type="GO" id="GO:0070292">
    <property type="term" value="P:N-acylphosphatidylethanolamine metabolic process"/>
    <property type="evidence" value="ECO:0007669"/>
    <property type="project" value="TreeGrafter"/>
</dbReference>
<dbReference type="AlphaFoldDB" id="G7DZ09"/>
<dbReference type="Proteomes" id="UP000009131">
    <property type="component" value="Unassembled WGS sequence"/>
</dbReference>
<evidence type="ECO:0000256" key="1">
    <source>
        <dbReference type="SAM" id="MobiDB-lite"/>
    </source>
</evidence>
<proteinExistence type="predicted"/>
<dbReference type="InterPro" id="IPR001279">
    <property type="entry name" value="Metallo-B-lactamas"/>
</dbReference>
<gene>
    <name evidence="3" type="primary">Mo02476</name>
    <name evidence="3" type="ORF">E5Q_02476</name>
</gene>
<evidence type="ECO:0000313" key="3">
    <source>
        <dbReference type="EMBL" id="GAA95819.1"/>
    </source>
</evidence>
<dbReference type="GO" id="GO:0070291">
    <property type="term" value="P:N-acylethanolamine metabolic process"/>
    <property type="evidence" value="ECO:0007669"/>
    <property type="project" value="TreeGrafter"/>
</dbReference>
<keyword evidence="4" id="KW-1185">Reference proteome</keyword>
<feature type="domain" description="Metallo-beta-lactamase" evidence="2">
    <location>
        <begin position="141"/>
        <end position="368"/>
    </location>
</feature>
<dbReference type="eggNOG" id="KOG3798">
    <property type="taxonomic scope" value="Eukaryota"/>
</dbReference>
<dbReference type="GO" id="GO:0005737">
    <property type="term" value="C:cytoplasm"/>
    <property type="evidence" value="ECO:0007669"/>
    <property type="project" value="TreeGrafter"/>
</dbReference>
<evidence type="ECO:0000313" key="4">
    <source>
        <dbReference type="Proteomes" id="UP000009131"/>
    </source>
</evidence>
<name>G7DZ09_MIXOS</name>
<dbReference type="PANTHER" id="PTHR15032">
    <property type="entry name" value="N-ACYL-PHOSPHATIDYLETHANOLAMINE-HYDROLYZING PHOSPHOLIPASE D"/>
    <property type="match status" value="1"/>
</dbReference>
<dbReference type="STRING" id="764103.G7DZ09"/>
<dbReference type="EMBL" id="BABT02000067">
    <property type="protein sequence ID" value="GAA95819.1"/>
    <property type="molecule type" value="Genomic_DNA"/>
</dbReference>
<dbReference type="PANTHER" id="PTHR15032:SF4">
    <property type="entry name" value="N-ACYL-PHOSPHATIDYLETHANOLAMINE-HYDROLYZING PHOSPHOLIPASE D"/>
    <property type="match status" value="1"/>
</dbReference>
<comment type="caution">
    <text evidence="3">The sequence shown here is derived from an EMBL/GenBank/DDBJ whole genome shotgun (WGS) entry which is preliminary data.</text>
</comment>
<dbReference type="SUPFAM" id="SSF56281">
    <property type="entry name" value="Metallo-hydrolase/oxidoreductase"/>
    <property type="match status" value="1"/>
</dbReference>
<dbReference type="Gene3D" id="3.60.15.10">
    <property type="entry name" value="Ribonuclease Z/Hydroxyacylglutathione hydrolase-like"/>
    <property type="match status" value="1"/>
</dbReference>
<dbReference type="Pfam" id="PF12706">
    <property type="entry name" value="Lactamase_B_2"/>
    <property type="match status" value="1"/>
</dbReference>
<sequence length="410" mass="45132">MSFSRSLGRLTTAAGAMIAVRETPTGARPLPATSTDHHPTSSRKSYTNPWPSFHDIGGFLGSGRAIISEWKSKPLPPKDEWVKVIKPTWGLTEQDTAATFGKDIKATWMGHACFLVELPANANEIDTSQETNKLDLPARGTRILFDPVFSHRCSPSQVIGPARLTKAPVELSKLPHVDLVVISHAHYDHLDITTVQSIYARQPKGSVHFFAPLGNKAWFVNNGFKPEHVTELDWWQRRDIALGSDKSTSKESDCTLTCLPAQHFAGRTPFDKNKTLWSSWAVEAAGKKVYFGGDTGLRYVPLGGDETEQPQCPAFAQIGDTFGGFDLAFIPVGAFSPRTAFSSVHASPNDAVIIHKHIKSKRSIAMHWGCWALGDEIFSKDEERVAKACRDAGLDEKVFNTLNIGETLRI</sequence>
<dbReference type="HOGENOM" id="CLU_020884_2_0_1"/>
<dbReference type="InterPro" id="IPR036866">
    <property type="entry name" value="RibonucZ/Hydroxyglut_hydro"/>
</dbReference>
<dbReference type="OrthoDB" id="332863at2759"/>
<dbReference type="InParanoid" id="G7DZ09"/>
<protein>
    <recommendedName>
        <fullName evidence="2">Metallo-beta-lactamase domain-containing protein</fullName>
    </recommendedName>
</protein>